<keyword evidence="1" id="KW-0597">Phosphoprotein</keyword>
<sequence>MPHIDGLALCRMLRHSNPAADLPVILMSGDLPPADARSTLYDGFLRKPVSLEELSALIGRLLAARH</sequence>
<evidence type="ECO:0000313" key="5">
    <source>
        <dbReference type="Proteomes" id="UP000518681"/>
    </source>
</evidence>
<evidence type="ECO:0000256" key="2">
    <source>
        <dbReference type="PROSITE-ProRule" id="PRU00169"/>
    </source>
</evidence>
<dbReference type="PROSITE" id="PS50110">
    <property type="entry name" value="RESPONSE_REGULATORY"/>
    <property type="match status" value="1"/>
</dbReference>
<feature type="domain" description="Response regulatory" evidence="3">
    <location>
        <begin position="1"/>
        <end position="62"/>
    </location>
</feature>
<dbReference type="InterPro" id="IPR050595">
    <property type="entry name" value="Bact_response_regulator"/>
</dbReference>
<dbReference type="InterPro" id="IPR011006">
    <property type="entry name" value="CheY-like_superfamily"/>
</dbReference>
<comment type="caution">
    <text evidence="2">Lacks conserved residue(s) required for the propagation of feature annotation.</text>
</comment>
<dbReference type="RefSeq" id="WP_051743429.1">
    <property type="nucleotide sequence ID" value="NZ_CP099647.1"/>
</dbReference>
<dbReference type="AlphaFoldDB" id="A0AAW3UXV6"/>
<dbReference type="GO" id="GO:0000160">
    <property type="term" value="P:phosphorelay signal transduction system"/>
    <property type="evidence" value="ECO:0007669"/>
    <property type="project" value="InterPro"/>
</dbReference>
<dbReference type="PANTHER" id="PTHR44591:SF3">
    <property type="entry name" value="RESPONSE REGULATORY DOMAIN-CONTAINING PROTEIN"/>
    <property type="match status" value="1"/>
</dbReference>
<dbReference type="Proteomes" id="UP000518681">
    <property type="component" value="Unassembled WGS sequence"/>
</dbReference>
<evidence type="ECO:0000256" key="1">
    <source>
        <dbReference type="ARBA" id="ARBA00022553"/>
    </source>
</evidence>
<name>A0AAW3UXV6_9BURK</name>
<evidence type="ECO:0000259" key="3">
    <source>
        <dbReference type="PROSITE" id="PS50110"/>
    </source>
</evidence>
<accession>A0AAW3UXV6</accession>
<dbReference type="InterPro" id="IPR001789">
    <property type="entry name" value="Sig_transdc_resp-reg_receiver"/>
</dbReference>
<dbReference type="SUPFAM" id="SSF52172">
    <property type="entry name" value="CheY-like"/>
    <property type="match status" value="1"/>
</dbReference>
<reference evidence="4 5" key="1">
    <citation type="submission" date="2020-08" db="EMBL/GenBank/DDBJ databases">
        <title>Genomic Encyclopedia of Type Strains, Phase IV (KMG-V): Genome sequencing to study the core and pangenomes of soil and plant-associated prokaryotes.</title>
        <authorList>
            <person name="Whitman W."/>
        </authorList>
    </citation>
    <scope>NUCLEOTIDE SEQUENCE [LARGE SCALE GENOMIC DNA]</scope>
    <source>
        <strain evidence="4 5">SEMIA 4013</strain>
    </source>
</reference>
<evidence type="ECO:0000313" key="4">
    <source>
        <dbReference type="EMBL" id="MBB6203428.1"/>
    </source>
</evidence>
<gene>
    <name evidence="4" type="ORF">GGD69_004306</name>
</gene>
<comment type="caution">
    <text evidence="4">The sequence shown here is derived from an EMBL/GenBank/DDBJ whole genome shotgun (WGS) entry which is preliminary data.</text>
</comment>
<organism evidence="4 5">
    <name type="scientific">Paraburkholderia fungorum</name>
    <dbReference type="NCBI Taxonomy" id="134537"/>
    <lineage>
        <taxon>Bacteria</taxon>
        <taxon>Pseudomonadati</taxon>
        <taxon>Pseudomonadota</taxon>
        <taxon>Betaproteobacteria</taxon>
        <taxon>Burkholderiales</taxon>
        <taxon>Burkholderiaceae</taxon>
        <taxon>Paraburkholderia</taxon>
    </lineage>
</organism>
<dbReference type="Gene3D" id="3.40.50.2300">
    <property type="match status" value="1"/>
</dbReference>
<proteinExistence type="predicted"/>
<dbReference type="EMBL" id="JACIIK010000007">
    <property type="protein sequence ID" value="MBB6203428.1"/>
    <property type="molecule type" value="Genomic_DNA"/>
</dbReference>
<protein>
    <submittedName>
        <fullName evidence="4">CheY-like chemotaxis protein</fullName>
    </submittedName>
</protein>
<dbReference type="PANTHER" id="PTHR44591">
    <property type="entry name" value="STRESS RESPONSE REGULATOR PROTEIN 1"/>
    <property type="match status" value="1"/>
</dbReference>